<dbReference type="Proteomes" id="UP001058074">
    <property type="component" value="Unassembled WGS sequence"/>
</dbReference>
<gene>
    <name evidence="1" type="ORF">rsdtw13_32140</name>
</gene>
<organism evidence="1 2">
    <name type="scientific">Inconstantimicrobium mannanitabidum</name>
    <dbReference type="NCBI Taxonomy" id="1604901"/>
    <lineage>
        <taxon>Bacteria</taxon>
        <taxon>Bacillati</taxon>
        <taxon>Bacillota</taxon>
        <taxon>Clostridia</taxon>
        <taxon>Eubacteriales</taxon>
        <taxon>Clostridiaceae</taxon>
        <taxon>Inconstantimicrobium</taxon>
    </lineage>
</organism>
<evidence type="ECO:0000313" key="2">
    <source>
        <dbReference type="Proteomes" id="UP001058074"/>
    </source>
</evidence>
<sequence>MFCGNCGKKLEDGDKFCGNCGKVQKQDNDTSNSNLEKSKIKPKSNKKIVLSLLGVGICALVFLLVFTFSSDKIKKLFSSSSETLVNDNGGSMNSKVSKPADSKISINQIDSSNFPEISVYFTAEDSNGKVLKNLTKNYMKIKETNSKNSVEEEILDLRQMNLNQPLSINLVMDTSDSMKGNKIDIAKTAARNFINSVQFNSGDSVELITFNESVSIAQGFTSQKDRIDGTLKNLSTNSETAFYDALNTSLVETSEKNGPKCIIAFTDGLDNKSKVTSEYVADLGKKLGIPIYIIGIGDDVDTNVLRDISEKTGGYFTHISDVEKLQQIYSDIFKKQKEQYILKYKTKNNVRDGIFRNVDLNLISERYVGSASESYLPKYAINPNVDPSTGYSSQYEMTGVERAMYDYQYNFVKAVNGYDFSVLSPYIDANGTLYNMQQKLIESYKKQSIQEKLVYYSIESTKKVSNDEYQLVVYEKFYITYDNKKPTLMEYRNIYTIKNTSNGFKVSDMPDLKVLNSTSVNYNF</sequence>
<accession>A0ACB5RFV9</accession>
<proteinExistence type="predicted"/>
<name>A0ACB5RFV9_9CLOT</name>
<evidence type="ECO:0000313" key="1">
    <source>
        <dbReference type="EMBL" id="GKX67956.1"/>
    </source>
</evidence>
<dbReference type="EMBL" id="BROD01000001">
    <property type="protein sequence ID" value="GKX67956.1"/>
    <property type="molecule type" value="Genomic_DNA"/>
</dbReference>
<protein>
    <submittedName>
        <fullName evidence="1">Uncharacterized protein</fullName>
    </submittedName>
</protein>
<keyword evidence="2" id="KW-1185">Reference proteome</keyword>
<reference evidence="1" key="1">
    <citation type="journal article" date="2025" name="Int. J. Syst. Evol. Microbiol.">
        <title>Inconstantimicrobium mannanitabidum sp. nov., a novel member of the family Clostridiaceae isolated from anoxic soil under the treatment of reductive soil disinfestation.</title>
        <authorList>
            <person name="Ueki A."/>
            <person name="Tonouchi A."/>
            <person name="Honma S."/>
            <person name="Kaku N."/>
            <person name="Ueki K."/>
        </authorList>
    </citation>
    <scope>NUCLEOTIDE SEQUENCE</scope>
    <source>
        <strain evidence="1">TW13</strain>
    </source>
</reference>
<comment type="caution">
    <text evidence="1">The sequence shown here is derived from an EMBL/GenBank/DDBJ whole genome shotgun (WGS) entry which is preliminary data.</text>
</comment>